<evidence type="ECO:0000256" key="1">
    <source>
        <dbReference type="SAM" id="SignalP"/>
    </source>
</evidence>
<feature type="chain" id="PRO_5022741760" description="PEP-CTERM protein-sorting domain-containing protein" evidence="1">
    <location>
        <begin position="28"/>
        <end position="264"/>
    </location>
</feature>
<dbReference type="AlphaFoldDB" id="A0A5C6CRW1"/>
<organism evidence="2 3">
    <name type="scientific">Bythopirellula polymerisocia</name>
    <dbReference type="NCBI Taxonomy" id="2528003"/>
    <lineage>
        <taxon>Bacteria</taxon>
        <taxon>Pseudomonadati</taxon>
        <taxon>Planctomycetota</taxon>
        <taxon>Planctomycetia</taxon>
        <taxon>Pirellulales</taxon>
        <taxon>Lacipirellulaceae</taxon>
        <taxon>Bythopirellula</taxon>
    </lineage>
</organism>
<protein>
    <recommendedName>
        <fullName evidence="4">PEP-CTERM protein-sorting domain-containing protein</fullName>
    </recommendedName>
</protein>
<dbReference type="OrthoDB" id="975384at2"/>
<dbReference type="PROSITE" id="PS51257">
    <property type="entry name" value="PROKAR_LIPOPROTEIN"/>
    <property type="match status" value="1"/>
</dbReference>
<dbReference type="Proteomes" id="UP000318437">
    <property type="component" value="Unassembled WGS sequence"/>
</dbReference>
<keyword evidence="1" id="KW-0732">Signal</keyword>
<comment type="caution">
    <text evidence="2">The sequence shown here is derived from an EMBL/GenBank/DDBJ whole genome shotgun (WGS) entry which is preliminary data.</text>
</comment>
<feature type="signal peptide" evidence="1">
    <location>
        <begin position="1"/>
        <end position="27"/>
    </location>
</feature>
<name>A0A5C6CRW1_9BACT</name>
<accession>A0A5C6CRW1</accession>
<dbReference type="EMBL" id="SJPS01000004">
    <property type="protein sequence ID" value="TWU25856.1"/>
    <property type="molecule type" value="Genomic_DNA"/>
</dbReference>
<sequence length="264" mass="27326" precursor="true">MQQQRFRNSFVASILMLSCIAISSAHATLYTGSGESGFAGAVGASKMNWTDDGTTVTVNFTKGTSGNFSDSFVLYFDTGVSGRNAIGTLVNDRQDTNRSAISFMEASTGKILTLPAGFQASYAISINTGFGGLWSIPDTGSIGNNGLGFVAGVGNPSSASEASFNFSFNLSDIGLTPNSGAEIKFVGTYLNPFGGDGSLGFASNEGYGSGFTGANIGQNDFTFSGSPLSYIASVPEPSAFLFGGLVCSVLGANYIRKWMQQKSA</sequence>
<proteinExistence type="predicted"/>
<keyword evidence="3" id="KW-1185">Reference proteome</keyword>
<gene>
    <name evidence="2" type="ORF">Pla144_30690</name>
</gene>
<evidence type="ECO:0000313" key="2">
    <source>
        <dbReference type="EMBL" id="TWU25856.1"/>
    </source>
</evidence>
<evidence type="ECO:0000313" key="3">
    <source>
        <dbReference type="Proteomes" id="UP000318437"/>
    </source>
</evidence>
<reference evidence="2 3" key="1">
    <citation type="submission" date="2019-02" db="EMBL/GenBank/DDBJ databases">
        <title>Deep-cultivation of Planctomycetes and their phenomic and genomic characterization uncovers novel biology.</title>
        <authorList>
            <person name="Wiegand S."/>
            <person name="Jogler M."/>
            <person name="Boedeker C."/>
            <person name="Pinto D."/>
            <person name="Vollmers J."/>
            <person name="Rivas-Marin E."/>
            <person name="Kohn T."/>
            <person name="Peeters S.H."/>
            <person name="Heuer A."/>
            <person name="Rast P."/>
            <person name="Oberbeckmann S."/>
            <person name="Bunk B."/>
            <person name="Jeske O."/>
            <person name="Meyerdierks A."/>
            <person name="Storesund J.E."/>
            <person name="Kallscheuer N."/>
            <person name="Luecker S."/>
            <person name="Lage O.M."/>
            <person name="Pohl T."/>
            <person name="Merkel B.J."/>
            <person name="Hornburger P."/>
            <person name="Mueller R.-W."/>
            <person name="Bruemmer F."/>
            <person name="Labrenz M."/>
            <person name="Spormann A.M."/>
            <person name="Op Den Camp H."/>
            <person name="Overmann J."/>
            <person name="Amann R."/>
            <person name="Jetten M.S.M."/>
            <person name="Mascher T."/>
            <person name="Medema M.H."/>
            <person name="Devos D.P."/>
            <person name="Kaster A.-K."/>
            <person name="Ovreas L."/>
            <person name="Rohde M."/>
            <person name="Galperin M.Y."/>
            <person name="Jogler C."/>
        </authorList>
    </citation>
    <scope>NUCLEOTIDE SEQUENCE [LARGE SCALE GENOMIC DNA]</scope>
    <source>
        <strain evidence="2 3">Pla144</strain>
    </source>
</reference>
<evidence type="ECO:0008006" key="4">
    <source>
        <dbReference type="Google" id="ProtNLM"/>
    </source>
</evidence>